<reference evidence="1" key="1">
    <citation type="submission" date="2020-10" db="EMBL/GenBank/DDBJ databases">
        <title>Fervidococcus fontis strain 3639Fd - the first crenarchaeon capable of growth on lipids.</title>
        <authorList>
            <person name="Kochetkova T.V."/>
            <person name="Elcheninov A.G."/>
            <person name="Toschakov S.V."/>
            <person name="Kublanov I.V."/>
        </authorList>
    </citation>
    <scope>NUCLEOTIDE SEQUENCE</scope>
    <source>
        <strain evidence="1">3639Fd</strain>
    </source>
</reference>
<dbReference type="RefSeq" id="WP_193803417.1">
    <property type="nucleotide sequence ID" value="NZ_JADEZV010000001.1"/>
</dbReference>
<sequence length="83" mass="9353">MGEAERYIVEVLIIDSFVREYDPSYYSRGYRALDIYSTIGGIVVEQNVLSTLQVEGIHELAEAPEIVILGLDVPDNDKHPKDD</sequence>
<comment type="caution">
    <text evidence="1">The sequence shown here is derived from an EMBL/GenBank/DDBJ whole genome shotgun (WGS) entry which is preliminary data.</text>
</comment>
<evidence type="ECO:0000313" key="2">
    <source>
        <dbReference type="Proteomes" id="UP000652307"/>
    </source>
</evidence>
<dbReference type="Proteomes" id="UP000652307">
    <property type="component" value="Unassembled WGS sequence"/>
</dbReference>
<protein>
    <submittedName>
        <fullName evidence="1">Uncharacterized protein</fullName>
    </submittedName>
</protein>
<dbReference type="AlphaFoldDB" id="A0A843A9U4"/>
<dbReference type="EMBL" id="JADEZV010000001">
    <property type="protein sequence ID" value="MBE9390844.1"/>
    <property type="molecule type" value="Genomic_DNA"/>
</dbReference>
<gene>
    <name evidence="1" type="ORF">IOK49_01930</name>
</gene>
<proteinExistence type="predicted"/>
<evidence type="ECO:0000313" key="1">
    <source>
        <dbReference type="EMBL" id="MBE9390844.1"/>
    </source>
</evidence>
<organism evidence="1 2">
    <name type="scientific">Fervidicoccus fontis</name>
    <dbReference type="NCBI Taxonomy" id="683846"/>
    <lineage>
        <taxon>Archaea</taxon>
        <taxon>Thermoproteota</taxon>
        <taxon>Thermoprotei</taxon>
        <taxon>Fervidicoccales</taxon>
        <taxon>Fervidicoccaceae</taxon>
        <taxon>Fervidicoccus</taxon>
    </lineage>
</organism>
<name>A0A843A9U4_9CREN</name>
<accession>A0A843A9U4</accession>